<dbReference type="Pfam" id="PF21350">
    <property type="entry name" value="Cas6_I-A"/>
    <property type="match status" value="1"/>
</dbReference>
<protein>
    <recommendedName>
        <fullName evidence="4">CRISPR-associated endoribonuclease</fullName>
    </recommendedName>
</protein>
<dbReference type="PIRSF" id="PIRSF005054">
    <property type="entry name" value="PF1131"/>
    <property type="match status" value="1"/>
</dbReference>
<dbReference type="EMBL" id="QMQA01000155">
    <property type="protein sequence ID" value="RLE12558.1"/>
    <property type="molecule type" value="Genomic_DNA"/>
</dbReference>
<evidence type="ECO:0000259" key="6">
    <source>
        <dbReference type="Pfam" id="PF01881"/>
    </source>
</evidence>
<dbReference type="GO" id="GO:0003723">
    <property type="term" value="F:RNA binding"/>
    <property type="evidence" value="ECO:0007669"/>
    <property type="project" value="UniProtKB-KW"/>
</dbReference>
<evidence type="ECO:0000313" key="7">
    <source>
        <dbReference type="EMBL" id="RLE12558.1"/>
    </source>
</evidence>
<dbReference type="PANTHER" id="PTHR36984">
    <property type="entry name" value="CRISPR-ASSOCIATED ENDORIBONUCLEASE CAS6 1"/>
    <property type="match status" value="1"/>
</dbReference>
<comment type="function">
    <text evidence="4">CRISPR (clustered regularly interspaced short palindromic repeat), is an adaptive immune system that provides protection against mobile genetic elements (viruses, transposable elements and conjugative plasmids). CRISPR clusters contain sequences complementary to antecedent mobile elements and target invading nucleic acids. CRISPR clusters are transcribed and processed into CRISPR RNA (crRNA).</text>
</comment>
<evidence type="ECO:0000256" key="2">
    <source>
        <dbReference type="ARBA" id="ARBA00022884"/>
    </source>
</evidence>
<evidence type="ECO:0000256" key="5">
    <source>
        <dbReference type="PIRSR" id="PIRSR005054-50"/>
    </source>
</evidence>
<evidence type="ECO:0000256" key="4">
    <source>
        <dbReference type="PIRNR" id="PIRNR005054"/>
    </source>
</evidence>
<dbReference type="CDD" id="cd21140">
    <property type="entry name" value="Cas6_I-like"/>
    <property type="match status" value="1"/>
</dbReference>
<proteinExistence type="inferred from homology"/>
<name>A0A662DCI6_UNCAE</name>
<organism evidence="7 8">
    <name type="scientific">Aerophobetes bacterium</name>
    <dbReference type="NCBI Taxonomy" id="2030807"/>
    <lineage>
        <taxon>Bacteria</taxon>
        <taxon>Candidatus Aerophobota</taxon>
    </lineage>
</organism>
<dbReference type="Proteomes" id="UP000280417">
    <property type="component" value="Unassembled WGS sequence"/>
</dbReference>
<gene>
    <name evidence="7" type="primary">cas6</name>
    <name evidence="7" type="ORF">DRJ04_05940</name>
</gene>
<dbReference type="Gene3D" id="3.30.70.1890">
    <property type="match status" value="1"/>
</dbReference>
<keyword evidence="3" id="KW-0051">Antiviral defense</keyword>
<dbReference type="PANTHER" id="PTHR36984:SF1">
    <property type="entry name" value="CRISPR-ASSOCIATED ENDORIBONUCLEASE CAS6 1"/>
    <property type="match status" value="1"/>
</dbReference>
<dbReference type="GO" id="GO:0016788">
    <property type="term" value="F:hydrolase activity, acting on ester bonds"/>
    <property type="evidence" value="ECO:0007669"/>
    <property type="project" value="InterPro"/>
</dbReference>
<dbReference type="InterPro" id="IPR049435">
    <property type="entry name" value="Cas_Cas6_C"/>
</dbReference>
<dbReference type="GO" id="GO:0051607">
    <property type="term" value="P:defense response to virus"/>
    <property type="evidence" value="ECO:0007669"/>
    <property type="project" value="UniProtKB-KW"/>
</dbReference>
<comment type="caution">
    <text evidence="7">The sequence shown here is derived from an EMBL/GenBank/DDBJ whole genome shotgun (WGS) entry which is preliminary data.</text>
</comment>
<dbReference type="Pfam" id="PF01881">
    <property type="entry name" value="Cas_Cas6_C"/>
    <property type="match status" value="1"/>
</dbReference>
<dbReference type="AlphaFoldDB" id="A0A662DCI6"/>
<reference evidence="7 8" key="1">
    <citation type="submission" date="2018-06" db="EMBL/GenBank/DDBJ databases">
        <title>Extensive metabolic versatility and redundancy in microbially diverse, dynamic hydrothermal sediments.</title>
        <authorList>
            <person name="Dombrowski N."/>
            <person name="Teske A."/>
            <person name="Baker B.J."/>
        </authorList>
    </citation>
    <scope>NUCLEOTIDE SEQUENCE [LARGE SCALE GENOMIC DNA]</scope>
    <source>
        <strain evidence="7">B3_G15</strain>
    </source>
</reference>
<sequence>MRLTVTFQSSGSESSVKLPLYYNYALQSFIYNHISTHLADFLHNKGYRYGGRVFRLFTFSRILGKCRIEKENEAIVFDSPFKFQISSPLDDLLQEFAETLARAPEVSIDKSALVVSSIEVHFSPFTTSSQVIRMLSPVTVYSTLSTSSGKKKTYYFSPFEKEFSELIQKNIFKKYVSFYHKKPVSDEFKISALRVDKRSEKIIKYTPREGSYTIIKGWMGIYRLEGNPELIRFSYDAGLGAKNSQGFGMFEIIDFPER</sequence>
<dbReference type="InterPro" id="IPR045747">
    <property type="entry name" value="CRISPR-assoc_prot_Cas6_N_sf"/>
</dbReference>
<evidence type="ECO:0000256" key="3">
    <source>
        <dbReference type="ARBA" id="ARBA00023118"/>
    </source>
</evidence>
<dbReference type="InterPro" id="IPR010156">
    <property type="entry name" value="CRISPR-assoc_prot_Cas6"/>
</dbReference>
<keyword evidence="2" id="KW-0694">RNA-binding</keyword>
<evidence type="ECO:0000313" key="8">
    <source>
        <dbReference type="Proteomes" id="UP000280417"/>
    </source>
</evidence>
<dbReference type="NCBIfam" id="TIGR01877">
    <property type="entry name" value="cas_cas6"/>
    <property type="match status" value="1"/>
</dbReference>
<feature type="active site" description="Proton acceptor" evidence="5">
    <location>
        <position position="31"/>
    </location>
</feature>
<feature type="domain" description="CRISPR associated protein Cas6 C-terminal" evidence="6">
    <location>
        <begin position="126"/>
        <end position="252"/>
    </location>
</feature>
<dbReference type="Gene3D" id="3.30.70.1900">
    <property type="match status" value="1"/>
</dbReference>
<feature type="active site" description="Proton donor" evidence="5">
    <location>
        <position position="43"/>
    </location>
</feature>
<accession>A0A662DCI6</accession>
<evidence type="ECO:0000256" key="1">
    <source>
        <dbReference type="ARBA" id="ARBA00005937"/>
    </source>
</evidence>
<comment type="similarity">
    <text evidence="1 4">Belongs to the CRISPR-associated protein Cas6/Cse3/CasE family.</text>
</comment>